<name>A0A915K609_ROMCU</name>
<evidence type="ECO:0000256" key="1">
    <source>
        <dbReference type="ARBA" id="ARBA00022723"/>
    </source>
</evidence>
<evidence type="ECO:0000259" key="6">
    <source>
        <dbReference type="PROSITE" id="PS50188"/>
    </source>
</evidence>
<dbReference type="Pfam" id="PF13920">
    <property type="entry name" value="zf-C3HC4_3"/>
    <property type="match status" value="1"/>
</dbReference>
<dbReference type="PANTHER" id="PTHR13363:SF6">
    <property type="entry name" value="RING FINGER AND SPRY DOMAIN-CONTAINING PROTEIN 1"/>
    <property type="match status" value="1"/>
</dbReference>
<protein>
    <submittedName>
        <fullName evidence="8">Uncharacterized protein</fullName>
    </submittedName>
</protein>
<evidence type="ECO:0000313" key="8">
    <source>
        <dbReference type="WBParaSite" id="nRc.2.0.1.t33624-RA"/>
    </source>
</evidence>
<dbReference type="InterPro" id="IPR013083">
    <property type="entry name" value="Znf_RING/FYVE/PHD"/>
</dbReference>
<proteinExistence type="predicted"/>
<dbReference type="InterPro" id="IPR001841">
    <property type="entry name" value="Znf_RING"/>
</dbReference>
<dbReference type="InterPro" id="IPR003877">
    <property type="entry name" value="SPRY_dom"/>
</dbReference>
<organism evidence="7 8">
    <name type="scientific">Romanomermis culicivorax</name>
    <name type="common">Nematode worm</name>
    <dbReference type="NCBI Taxonomy" id="13658"/>
    <lineage>
        <taxon>Eukaryota</taxon>
        <taxon>Metazoa</taxon>
        <taxon>Ecdysozoa</taxon>
        <taxon>Nematoda</taxon>
        <taxon>Enoplea</taxon>
        <taxon>Dorylaimia</taxon>
        <taxon>Mermithida</taxon>
        <taxon>Mermithoidea</taxon>
        <taxon>Mermithidae</taxon>
        <taxon>Romanomermis</taxon>
    </lineage>
</organism>
<reference evidence="8" key="1">
    <citation type="submission" date="2022-11" db="UniProtKB">
        <authorList>
            <consortium name="WormBaseParasite"/>
        </authorList>
    </citation>
    <scope>IDENTIFICATION</scope>
</reference>
<dbReference type="InterPro" id="IPR013320">
    <property type="entry name" value="ConA-like_dom_sf"/>
</dbReference>
<dbReference type="PROSITE" id="PS50188">
    <property type="entry name" value="B302_SPRY"/>
    <property type="match status" value="1"/>
</dbReference>
<feature type="domain" description="RING-type" evidence="5">
    <location>
        <begin position="293"/>
        <end position="328"/>
    </location>
</feature>
<feature type="domain" description="B30.2/SPRY" evidence="6">
    <location>
        <begin position="62"/>
        <end position="248"/>
    </location>
</feature>
<dbReference type="OMA" id="RNMSIRE"/>
<keyword evidence="2 4" id="KW-0863">Zinc-finger</keyword>
<evidence type="ECO:0000256" key="4">
    <source>
        <dbReference type="PROSITE-ProRule" id="PRU00175"/>
    </source>
</evidence>
<dbReference type="InterPro" id="IPR045129">
    <property type="entry name" value="RNF123/RKP/RSPRY1"/>
</dbReference>
<dbReference type="SUPFAM" id="SSF57850">
    <property type="entry name" value="RING/U-box"/>
    <property type="match status" value="1"/>
</dbReference>
<dbReference type="GO" id="GO:0051603">
    <property type="term" value="P:proteolysis involved in protein catabolic process"/>
    <property type="evidence" value="ECO:0007669"/>
    <property type="project" value="TreeGrafter"/>
</dbReference>
<evidence type="ECO:0000256" key="3">
    <source>
        <dbReference type="ARBA" id="ARBA00022833"/>
    </source>
</evidence>
<dbReference type="Proteomes" id="UP000887565">
    <property type="component" value="Unplaced"/>
</dbReference>
<keyword evidence="3" id="KW-0862">Zinc</keyword>
<dbReference type="Gene3D" id="3.30.40.10">
    <property type="entry name" value="Zinc/RING finger domain, C3HC4 (zinc finger)"/>
    <property type="match status" value="1"/>
</dbReference>
<dbReference type="SMART" id="SM00184">
    <property type="entry name" value="RING"/>
    <property type="match status" value="1"/>
</dbReference>
<accession>A0A915K609</accession>
<dbReference type="InterPro" id="IPR043136">
    <property type="entry name" value="B30.2/SPRY_sf"/>
</dbReference>
<dbReference type="Pfam" id="PF00622">
    <property type="entry name" value="SPRY"/>
    <property type="match status" value="1"/>
</dbReference>
<evidence type="ECO:0000256" key="2">
    <source>
        <dbReference type="ARBA" id="ARBA00022771"/>
    </source>
</evidence>
<dbReference type="InterPro" id="IPR001870">
    <property type="entry name" value="B30.2/SPRY"/>
</dbReference>
<evidence type="ECO:0000313" key="7">
    <source>
        <dbReference type="Proteomes" id="UP000887565"/>
    </source>
</evidence>
<dbReference type="Gene3D" id="2.60.120.920">
    <property type="match status" value="1"/>
</dbReference>
<dbReference type="SUPFAM" id="SSF49899">
    <property type="entry name" value="Concanavalin A-like lectins/glucanases"/>
    <property type="match status" value="1"/>
</dbReference>
<dbReference type="WBParaSite" id="nRc.2.0.1.t33624-RA">
    <property type="protein sequence ID" value="nRc.2.0.1.t33624-RA"/>
    <property type="gene ID" value="nRc.2.0.1.g33624"/>
</dbReference>
<keyword evidence="7" id="KW-1185">Reference proteome</keyword>
<dbReference type="GO" id="GO:0005737">
    <property type="term" value="C:cytoplasm"/>
    <property type="evidence" value="ECO:0007669"/>
    <property type="project" value="TreeGrafter"/>
</dbReference>
<sequence>MEVSTGRLSLAHPVYSVNKTKILEKIATLEENPLLQLEKLVNIRNPAEHELGFCAQWLLDNMLVSPGRPYTYEAIDTSDINVMLNHNDVSESLKISPDGLEARCDTASFESVRSTFHVTHGVWYYEATIITSGIMQIGWATKESSFGNHDGSGIGDDEYSVSYDGCRQKLWHNAKNMSCNYRPWRSGDIFGTLLDLDEQKVSFFINGDLVAGPHTDVFKSARNSSGFFAAASFMAFQHCRFNFGGRKTPFAYPPPASYSSFNDFGKLNDDERRILPKPKMFELIQADLSDDACFVCCSEPGLVKLLPCGHSGYCGKCAQILQFCPQCRSQISSRLEV</sequence>
<dbReference type="GO" id="GO:0008270">
    <property type="term" value="F:zinc ion binding"/>
    <property type="evidence" value="ECO:0007669"/>
    <property type="project" value="UniProtKB-KW"/>
</dbReference>
<keyword evidence="1" id="KW-0479">Metal-binding</keyword>
<dbReference type="PANTHER" id="PTHR13363">
    <property type="entry name" value="RING FINGER AND SRY DOMAIN-CONTAINING"/>
    <property type="match status" value="1"/>
</dbReference>
<dbReference type="PROSITE" id="PS50089">
    <property type="entry name" value="ZF_RING_2"/>
    <property type="match status" value="1"/>
</dbReference>
<evidence type="ECO:0000259" key="5">
    <source>
        <dbReference type="PROSITE" id="PS50089"/>
    </source>
</evidence>
<dbReference type="GO" id="GO:0004842">
    <property type="term" value="F:ubiquitin-protein transferase activity"/>
    <property type="evidence" value="ECO:0007669"/>
    <property type="project" value="InterPro"/>
</dbReference>
<dbReference type="SMART" id="SM00449">
    <property type="entry name" value="SPRY"/>
    <property type="match status" value="1"/>
</dbReference>
<dbReference type="AlphaFoldDB" id="A0A915K609"/>